<organism evidence="5 6">
    <name type="scientific">Carex littledalei</name>
    <dbReference type="NCBI Taxonomy" id="544730"/>
    <lineage>
        <taxon>Eukaryota</taxon>
        <taxon>Viridiplantae</taxon>
        <taxon>Streptophyta</taxon>
        <taxon>Embryophyta</taxon>
        <taxon>Tracheophyta</taxon>
        <taxon>Spermatophyta</taxon>
        <taxon>Magnoliopsida</taxon>
        <taxon>Liliopsida</taxon>
        <taxon>Poales</taxon>
        <taxon>Cyperaceae</taxon>
        <taxon>Cyperoideae</taxon>
        <taxon>Cariceae</taxon>
        <taxon>Carex</taxon>
        <taxon>Carex subgen. Euthyceras</taxon>
    </lineage>
</organism>
<dbReference type="InterPro" id="IPR029063">
    <property type="entry name" value="SAM-dependent_MTases_sf"/>
</dbReference>
<evidence type="ECO:0000256" key="1">
    <source>
        <dbReference type="ARBA" id="ARBA00022603"/>
    </source>
</evidence>
<keyword evidence="1 5" id="KW-0489">Methyltransferase</keyword>
<dbReference type="Pfam" id="PF00891">
    <property type="entry name" value="Methyltransf_2"/>
    <property type="match status" value="1"/>
</dbReference>
<feature type="domain" description="O-methyltransferase C-terminal" evidence="4">
    <location>
        <begin position="44"/>
        <end position="117"/>
    </location>
</feature>
<name>A0A833RIE8_9POAL</name>
<dbReference type="InterPro" id="IPR036390">
    <property type="entry name" value="WH_DNA-bd_sf"/>
</dbReference>
<evidence type="ECO:0000259" key="4">
    <source>
        <dbReference type="Pfam" id="PF00891"/>
    </source>
</evidence>
<dbReference type="InterPro" id="IPR036388">
    <property type="entry name" value="WH-like_DNA-bd_sf"/>
</dbReference>
<reference evidence="5" key="1">
    <citation type="submission" date="2020-01" db="EMBL/GenBank/DDBJ databases">
        <title>Genome sequence of Kobresia littledalei, the first chromosome-level genome in the family Cyperaceae.</title>
        <authorList>
            <person name="Qu G."/>
        </authorList>
    </citation>
    <scope>NUCLEOTIDE SEQUENCE</scope>
    <source>
        <strain evidence="5">C.B.Clarke</strain>
        <tissue evidence="5">Leaf</tissue>
    </source>
</reference>
<dbReference type="PANTHER" id="PTHR11746">
    <property type="entry name" value="O-METHYLTRANSFERASE"/>
    <property type="match status" value="1"/>
</dbReference>
<accession>A0A833RIE8</accession>
<protein>
    <submittedName>
        <fullName evidence="5">Flavone O-methyltransferase 1</fullName>
    </submittedName>
</protein>
<evidence type="ECO:0000256" key="2">
    <source>
        <dbReference type="ARBA" id="ARBA00022679"/>
    </source>
</evidence>
<evidence type="ECO:0000313" key="5">
    <source>
        <dbReference type="EMBL" id="KAF3341372.1"/>
    </source>
</evidence>
<sequence>MTIDRILRLLASYNIVACTAETEDNGKKVTWRYGPAPVCKWLTKNDEGVEQVAGDMLKKLPTDDAILIKYTLHNCSNKHCVTILNNCYKALPDYGKVIIVERILQVNPTVTPESQGVFDV</sequence>
<dbReference type="PROSITE" id="PS51683">
    <property type="entry name" value="SAM_OMT_II"/>
    <property type="match status" value="1"/>
</dbReference>
<proteinExistence type="predicted"/>
<dbReference type="AlphaFoldDB" id="A0A833RIE8"/>
<evidence type="ECO:0000313" key="6">
    <source>
        <dbReference type="Proteomes" id="UP000623129"/>
    </source>
</evidence>
<dbReference type="Proteomes" id="UP000623129">
    <property type="component" value="Unassembled WGS sequence"/>
</dbReference>
<dbReference type="GO" id="GO:0032259">
    <property type="term" value="P:methylation"/>
    <property type="evidence" value="ECO:0007669"/>
    <property type="project" value="UniProtKB-KW"/>
</dbReference>
<dbReference type="InterPro" id="IPR001077">
    <property type="entry name" value="COMT_C"/>
</dbReference>
<dbReference type="Gene3D" id="3.40.50.150">
    <property type="entry name" value="Vaccinia Virus protein VP39"/>
    <property type="match status" value="1"/>
</dbReference>
<keyword evidence="6" id="KW-1185">Reference proteome</keyword>
<dbReference type="SUPFAM" id="SSF46785">
    <property type="entry name" value="Winged helix' DNA-binding domain"/>
    <property type="match status" value="1"/>
</dbReference>
<evidence type="ECO:0000256" key="3">
    <source>
        <dbReference type="ARBA" id="ARBA00022691"/>
    </source>
</evidence>
<dbReference type="OrthoDB" id="1606438at2759"/>
<dbReference type="Gene3D" id="1.10.10.10">
    <property type="entry name" value="Winged helix-like DNA-binding domain superfamily/Winged helix DNA-binding domain"/>
    <property type="match status" value="1"/>
</dbReference>
<dbReference type="SUPFAM" id="SSF53335">
    <property type="entry name" value="S-adenosyl-L-methionine-dependent methyltransferases"/>
    <property type="match status" value="1"/>
</dbReference>
<dbReference type="GO" id="GO:0008171">
    <property type="term" value="F:O-methyltransferase activity"/>
    <property type="evidence" value="ECO:0007669"/>
    <property type="project" value="InterPro"/>
</dbReference>
<dbReference type="EMBL" id="SWLB01000001">
    <property type="protein sequence ID" value="KAF3341372.1"/>
    <property type="molecule type" value="Genomic_DNA"/>
</dbReference>
<gene>
    <name evidence="5" type="ORF">FCM35_KLT00010</name>
</gene>
<comment type="caution">
    <text evidence="5">The sequence shown here is derived from an EMBL/GenBank/DDBJ whole genome shotgun (WGS) entry which is preliminary data.</text>
</comment>
<dbReference type="InterPro" id="IPR016461">
    <property type="entry name" value="COMT-like"/>
</dbReference>
<keyword evidence="3" id="KW-0949">S-adenosyl-L-methionine</keyword>
<keyword evidence="2 5" id="KW-0808">Transferase</keyword>